<dbReference type="PANTHER" id="PTHR31170:SF25">
    <property type="entry name" value="BNAA09G04570D PROTEIN"/>
    <property type="match status" value="1"/>
</dbReference>
<feature type="transmembrane region" description="Helical" evidence="2">
    <location>
        <begin position="457"/>
        <end position="480"/>
    </location>
</feature>
<gene>
    <name evidence="3" type="ORF">F383_13786</name>
</gene>
<dbReference type="InterPro" id="IPR004158">
    <property type="entry name" value="DUF247_pln"/>
</dbReference>
<protein>
    <submittedName>
        <fullName evidence="3">Uncharacterized protein</fullName>
    </submittedName>
</protein>
<name>A0A0B0NF30_GOSAR</name>
<accession>A0A0B0NF30</accession>
<sequence>MSSTEEGGGAVGAVSTDQEIIDNNTNNDSVSIDMQFPGVPLSVGEVENLESLDKAFEGGQPNLTANPLIRKVPSTLRRNEDFKKYFKPKVISIGPLHHDDSTLHESKELKLKLAAHFVKNIDVRKDSLYSNMKEEIDDLKKCYDPQELEKYSDDDEKLAWMFFVDGCAILQAVYMRYGNSDDFYDVYGQLFIKNDLLTFVYSDLFLLENQLPFRVLELLTSSIKGKEFTKAIIRFIDDTVITPAEIKEPQDSERWWEQQEGERIHLLHLLRVRLLFRKEKSRRWGFPFFIEHGFSNEARTKRCHSHTIRNVKEFKKVGIWLKASETSCLTDINFNRIFFVGKLCLPPISVDDSTMNLIAYEMCPDFDNDFIVTSYMCFLDLLIDEAEDVKDLRDAGILYNRLGSDEEVAKIFNKMNTDLVPSPMIYSGLKQKIHNHCKTTWINHAAQGYHTYFRSPWTFLAFVGAITALLLGALQTYYAIHQPK</sequence>
<reference evidence="4" key="1">
    <citation type="submission" date="2014-09" db="EMBL/GenBank/DDBJ databases">
        <authorList>
            <person name="Mudge J."/>
            <person name="Ramaraj T."/>
            <person name="Lindquist I.E."/>
            <person name="Bharti A.K."/>
            <person name="Sundararajan A."/>
            <person name="Cameron C.T."/>
            <person name="Woodward J.E."/>
            <person name="May G.D."/>
            <person name="Brubaker C."/>
            <person name="Broadhvest J."/>
            <person name="Wilkins T.A."/>
        </authorList>
    </citation>
    <scope>NUCLEOTIDE SEQUENCE</scope>
    <source>
        <strain evidence="4">cv. AKA8401</strain>
    </source>
</reference>
<keyword evidence="2" id="KW-0472">Membrane</keyword>
<dbReference type="AlphaFoldDB" id="A0A0B0NF30"/>
<keyword evidence="2" id="KW-0812">Transmembrane</keyword>
<feature type="compositionally biased region" description="Gly residues" evidence="1">
    <location>
        <begin position="1"/>
        <end position="11"/>
    </location>
</feature>
<dbReference type="Proteomes" id="UP000032142">
    <property type="component" value="Unassembled WGS sequence"/>
</dbReference>
<evidence type="ECO:0000313" key="4">
    <source>
        <dbReference type="Proteomes" id="UP000032142"/>
    </source>
</evidence>
<proteinExistence type="predicted"/>
<feature type="region of interest" description="Disordered" evidence="1">
    <location>
        <begin position="1"/>
        <end position="29"/>
    </location>
</feature>
<evidence type="ECO:0000256" key="2">
    <source>
        <dbReference type="SAM" id="Phobius"/>
    </source>
</evidence>
<dbReference type="PANTHER" id="PTHR31170">
    <property type="entry name" value="BNAC04G53230D PROTEIN"/>
    <property type="match status" value="1"/>
</dbReference>
<dbReference type="Pfam" id="PF03140">
    <property type="entry name" value="DUF247"/>
    <property type="match status" value="1"/>
</dbReference>
<feature type="compositionally biased region" description="Polar residues" evidence="1">
    <location>
        <begin position="15"/>
        <end position="29"/>
    </location>
</feature>
<evidence type="ECO:0000313" key="3">
    <source>
        <dbReference type="EMBL" id="KHG11450.1"/>
    </source>
</evidence>
<keyword evidence="2" id="KW-1133">Transmembrane helix</keyword>
<dbReference type="EMBL" id="KN395872">
    <property type="protein sequence ID" value="KHG11450.1"/>
    <property type="molecule type" value="Genomic_DNA"/>
</dbReference>
<keyword evidence="4" id="KW-1185">Reference proteome</keyword>
<organism evidence="3 4">
    <name type="scientific">Gossypium arboreum</name>
    <name type="common">Tree cotton</name>
    <name type="synonym">Gossypium nanking</name>
    <dbReference type="NCBI Taxonomy" id="29729"/>
    <lineage>
        <taxon>Eukaryota</taxon>
        <taxon>Viridiplantae</taxon>
        <taxon>Streptophyta</taxon>
        <taxon>Embryophyta</taxon>
        <taxon>Tracheophyta</taxon>
        <taxon>Spermatophyta</taxon>
        <taxon>Magnoliopsida</taxon>
        <taxon>eudicotyledons</taxon>
        <taxon>Gunneridae</taxon>
        <taxon>Pentapetalae</taxon>
        <taxon>rosids</taxon>
        <taxon>malvids</taxon>
        <taxon>Malvales</taxon>
        <taxon>Malvaceae</taxon>
        <taxon>Malvoideae</taxon>
        <taxon>Gossypium</taxon>
    </lineage>
</organism>
<evidence type="ECO:0000256" key="1">
    <source>
        <dbReference type="SAM" id="MobiDB-lite"/>
    </source>
</evidence>